<dbReference type="InParanoid" id="D1Z0A2"/>
<dbReference type="GeneID" id="8681909"/>
<accession>D1Z0A2</accession>
<evidence type="ECO:0000313" key="2">
    <source>
        <dbReference type="Proteomes" id="UP000001882"/>
    </source>
</evidence>
<organism evidence="1 2">
    <name type="scientific">Methanocella paludicola (strain DSM 17711 / JCM 13418 / NBRC 101707 / SANAE)</name>
    <dbReference type="NCBI Taxonomy" id="304371"/>
    <lineage>
        <taxon>Archaea</taxon>
        <taxon>Methanobacteriati</taxon>
        <taxon>Methanobacteriota</taxon>
        <taxon>Stenosarchaea group</taxon>
        <taxon>Methanomicrobia</taxon>
        <taxon>Methanocellales</taxon>
        <taxon>Methanocellaceae</taxon>
        <taxon>Methanocella</taxon>
    </lineage>
</organism>
<dbReference type="AlphaFoldDB" id="D1Z0A2"/>
<dbReference type="Proteomes" id="UP000001882">
    <property type="component" value="Chromosome"/>
</dbReference>
<protein>
    <submittedName>
        <fullName evidence="1">Uncharacterized protein</fullName>
    </submittedName>
</protein>
<reference evidence="1 2" key="2">
    <citation type="journal article" date="2008" name="Int. J. Syst. Evol. Microbiol.">
        <title>Methanocella paludicola gen. nov., sp. nov., a methane-producing archaeon, the first isolate of the lineage 'Rice Cluster I', and proposal of the new archaeal order Methanocellales ord. nov.</title>
        <authorList>
            <person name="Sakai S."/>
            <person name="Imachi H."/>
            <person name="Hanada S."/>
            <person name="Ohashi A."/>
            <person name="Harada H."/>
            <person name="Kamagata Y."/>
        </authorList>
    </citation>
    <scope>NUCLEOTIDE SEQUENCE [LARGE SCALE GENOMIC DNA]</scope>
    <source>
        <strain evidence="2">DSM 17711 / JCM 13418 / NBRC 101707 / SANAE</strain>
    </source>
</reference>
<reference evidence="2" key="3">
    <citation type="journal article" date="2011" name="PLoS ONE">
        <title>Genome sequence of a mesophilic hydrogenotrophic methanogen Methanocella paludicola, the first cultivated representative of the order Methanocellales.</title>
        <authorList>
            <person name="Sakai S."/>
            <person name="Takaki Y."/>
            <person name="Shimamura S."/>
            <person name="Sekine M."/>
            <person name="Tajima T."/>
            <person name="Kosugi H."/>
            <person name="Ichikawa N."/>
            <person name="Tasumi E."/>
            <person name="Hiraki A.T."/>
            <person name="Shimizu A."/>
            <person name="Kato Y."/>
            <person name="Nishiko R."/>
            <person name="Mori K."/>
            <person name="Fujita N."/>
            <person name="Imachi H."/>
            <person name="Takai K."/>
        </authorList>
    </citation>
    <scope>NUCLEOTIDE SEQUENCE [LARGE SCALE GENOMIC DNA]</scope>
    <source>
        <strain evidence="2">DSM 17711 / JCM 13418 / NBRC 101707 / SANAE</strain>
    </source>
</reference>
<sequence length="97" mass="10511">MRKLMVVLAVLALVSGSGSIVLKERGHENAIQGICRAPDPWIHSVLNEVPQVPAFIEQQGKTLESLAPGIASFIDSLPVGKGSLLEKWILKPSPRYL</sequence>
<evidence type="ECO:0000313" key="1">
    <source>
        <dbReference type="EMBL" id="BAI62124.1"/>
    </source>
</evidence>
<gene>
    <name evidence="1" type="ordered locus">MCP_2052</name>
</gene>
<name>D1Z0A2_METPS</name>
<dbReference type="RefSeq" id="WP_012900798.1">
    <property type="nucleotide sequence ID" value="NC_013665.1"/>
</dbReference>
<reference evidence="1 2" key="1">
    <citation type="journal article" date="2007" name="Appl. Environ. Microbiol.">
        <title>Isolation of key methanogens for global methane emission from rice paddy fields: a novel isolate affiliated with the clone cluster rice cluster I.</title>
        <authorList>
            <person name="Sakai S."/>
            <person name="Imachi H."/>
            <person name="Sekiguchi Y."/>
            <person name="Ohashi A."/>
            <person name="Harada H."/>
            <person name="Kamagata Y."/>
        </authorList>
    </citation>
    <scope>NUCLEOTIDE SEQUENCE [LARGE SCALE GENOMIC DNA]</scope>
    <source>
        <strain evidence="2">DSM 17711 / JCM 13418 / NBRC 101707 / SANAE</strain>
    </source>
</reference>
<keyword evidence="2" id="KW-1185">Reference proteome</keyword>
<proteinExistence type="predicted"/>
<dbReference type="KEGG" id="mpd:MCP_2052"/>
<dbReference type="EMBL" id="AP011532">
    <property type="protein sequence ID" value="BAI62124.1"/>
    <property type="molecule type" value="Genomic_DNA"/>
</dbReference>